<dbReference type="GO" id="GO:0016020">
    <property type="term" value="C:membrane"/>
    <property type="evidence" value="ECO:0007669"/>
    <property type="project" value="UniProtKB-SubCell"/>
</dbReference>
<protein>
    <submittedName>
        <fullName evidence="6">Small integral membrane protein</fullName>
    </submittedName>
</protein>
<evidence type="ECO:0000256" key="4">
    <source>
        <dbReference type="ARBA" id="ARBA00023136"/>
    </source>
</evidence>
<accession>A0A0D8ZT88</accession>
<dbReference type="Gene3D" id="1.10.10.1740">
    <property type="entry name" value="Transmembrane protein 14-like"/>
    <property type="match status" value="1"/>
</dbReference>
<dbReference type="STRING" id="1618023.UH38_17685"/>
<dbReference type="AlphaFoldDB" id="A0A0D8ZT88"/>
<evidence type="ECO:0000256" key="3">
    <source>
        <dbReference type="ARBA" id="ARBA00022989"/>
    </source>
</evidence>
<name>A0A0D8ZT88_9CYAN</name>
<evidence type="ECO:0000313" key="7">
    <source>
        <dbReference type="Proteomes" id="UP000032452"/>
    </source>
</evidence>
<dbReference type="Pfam" id="PF03647">
    <property type="entry name" value="Tmemb_14"/>
    <property type="match status" value="1"/>
</dbReference>
<evidence type="ECO:0000256" key="5">
    <source>
        <dbReference type="SAM" id="Phobius"/>
    </source>
</evidence>
<dbReference type="OrthoDB" id="468294at2"/>
<dbReference type="PANTHER" id="PTHR12668">
    <property type="entry name" value="TRANSMEMBRANE PROTEIN 14, 15"/>
    <property type="match status" value="1"/>
</dbReference>
<dbReference type="Proteomes" id="UP000032452">
    <property type="component" value="Unassembled WGS sequence"/>
</dbReference>
<reference evidence="6 7" key="1">
    <citation type="submission" date="2015-02" db="EMBL/GenBank/DDBJ databases">
        <title>Draft genome of a novel marine cyanobacterium (Chroococcales) isolated from South Atlantic Ocean.</title>
        <authorList>
            <person name="Rigonato J."/>
            <person name="Alvarenga D.O."/>
            <person name="Branco L.H."/>
            <person name="Varani A.M."/>
            <person name="Brandini F.P."/>
            <person name="Fiore M.F."/>
        </authorList>
    </citation>
    <scope>NUCLEOTIDE SEQUENCE [LARGE SCALE GENOMIC DNA]</scope>
    <source>
        <strain evidence="6 7">CENA595</strain>
    </source>
</reference>
<feature type="transmembrane region" description="Helical" evidence="5">
    <location>
        <begin position="31"/>
        <end position="50"/>
    </location>
</feature>
<proteinExistence type="predicted"/>
<dbReference type="InterPro" id="IPR005349">
    <property type="entry name" value="TMEM14"/>
</dbReference>
<feature type="transmembrane region" description="Helical" evidence="5">
    <location>
        <begin position="81"/>
        <end position="100"/>
    </location>
</feature>
<feature type="transmembrane region" description="Helical" evidence="5">
    <location>
        <begin position="6"/>
        <end position="24"/>
    </location>
</feature>
<dbReference type="InterPro" id="IPR044890">
    <property type="entry name" value="TMEM14_sf"/>
</dbReference>
<dbReference type="PANTHER" id="PTHR12668:SF37">
    <property type="entry name" value="PROTEIN FATTY ACID EXPORT 2, CHLOROPLASTIC"/>
    <property type="match status" value="1"/>
</dbReference>
<dbReference type="PATRIC" id="fig|1618023.3.peg.936"/>
<keyword evidence="3 5" id="KW-1133">Transmembrane helix</keyword>
<evidence type="ECO:0000256" key="2">
    <source>
        <dbReference type="ARBA" id="ARBA00022692"/>
    </source>
</evidence>
<comment type="subcellular location">
    <subcellularLocation>
        <location evidence="1">Membrane</location>
    </subcellularLocation>
</comment>
<keyword evidence="7" id="KW-1185">Reference proteome</keyword>
<feature type="transmembrane region" description="Helical" evidence="5">
    <location>
        <begin position="56"/>
        <end position="74"/>
    </location>
</feature>
<keyword evidence="4 5" id="KW-0472">Membrane</keyword>
<comment type="caution">
    <text evidence="6">The sequence shown here is derived from an EMBL/GenBank/DDBJ whole genome shotgun (WGS) entry which is preliminary data.</text>
</comment>
<sequence>MSLSIIAAIAYGILAVVGGIIGYVQAQSKASLISGSISGILLIIAGILQLQGQSAGLILATVITAVLVIVFGIRLTKTRKFMPAGLMSVLGLVALGLMVSELI</sequence>
<organism evidence="6 7">
    <name type="scientific">Aliterella atlantica CENA595</name>
    <dbReference type="NCBI Taxonomy" id="1618023"/>
    <lineage>
        <taxon>Bacteria</taxon>
        <taxon>Bacillati</taxon>
        <taxon>Cyanobacteriota</taxon>
        <taxon>Cyanophyceae</taxon>
        <taxon>Chroococcidiopsidales</taxon>
        <taxon>Aliterellaceae</taxon>
        <taxon>Aliterella</taxon>
    </lineage>
</organism>
<dbReference type="GO" id="GO:0015245">
    <property type="term" value="F:fatty acid transmembrane transporter activity"/>
    <property type="evidence" value="ECO:0007669"/>
    <property type="project" value="TreeGrafter"/>
</dbReference>
<keyword evidence="2 5" id="KW-0812">Transmembrane</keyword>
<dbReference type="EMBL" id="JYON01000022">
    <property type="protein sequence ID" value="KJH70451.1"/>
    <property type="molecule type" value="Genomic_DNA"/>
</dbReference>
<gene>
    <name evidence="6" type="ORF">UH38_17685</name>
</gene>
<dbReference type="RefSeq" id="WP_045056016.1">
    <property type="nucleotide sequence ID" value="NZ_CAWMDP010000012.1"/>
</dbReference>
<evidence type="ECO:0000313" key="6">
    <source>
        <dbReference type="EMBL" id="KJH70451.1"/>
    </source>
</evidence>
<evidence type="ECO:0000256" key="1">
    <source>
        <dbReference type="ARBA" id="ARBA00004370"/>
    </source>
</evidence>